<dbReference type="GO" id="GO:0004806">
    <property type="term" value="F:triacylglycerol lipase activity"/>
    <property type="evidence" value="ECO:0007669"/>
    <property type="project" value="TreeGrafter"/>
</dbReference>
<accession>A0A1S1MB22</accession>
<dbReference type="PROSITE" id="PS01174">
    <property type="entry name" value="LIPASE_GDXG_SER"/>
    <property type="match status" value="1"/>
</dbReference>
<dbReference type="Proteomes" id="UP000179441">
    <property type="component" value="Unassembled WGS sequence"/>
</dbReference>
<organism evidence="5 6">
    <name type="scientific">Mycobacteroides chelonae</name>
    <name type="common">Mycobacterium chelonae</name>
    <dbReference type="NCBI Taxonomy" id="1774"/>
    <lineage>
        <taxon>Bacteria</taxon>
        <taxon>Bacillati</taxon>
        <taxon>Actinomycetota</taxon>
        <taxon>Actinomycetes</taxon>
        <taxon>Mycobacteriales</taxon>
        <taxon>Mycobacteriaceae</taxon>
        <taxon>Mycobacteroides</taxon>
    </lineage>
</organism>
<comment type="caution">
    <text evidence="5">The sequence shown here is derived from an EMBL/GenBank/DDBJ whole genome shotgun (WGS) entry which is preliminary data.</text>
</comment>
<reference evidence="5 6" key="1">
    <citation type="submission" date="2016-10" db="EMBL/GenBank/DDBJ databases">
        <title>Evaluation of Human, Veterinary and Environmental Mycobacterium chelonae Isolates by Core Genome Phylogenomic Analysis, Targeted Gene Comparison, and Anti-microbial Susceptibility Patterns: A Tale of Mistaken Identities.</title>
        <authorList>
            <person name="Fogelson S.B."/>
            <person name="Camus A.C."/>
            <person name="Lorenz W."/>
            <person name="Vasireddy R."/>
            <person name="Vasireddy S."/>
            <person name="Smith T."/>
            <person name="Brown-Elliott B.A."/>
            <person name="Wallace R.J.Jr."/>
            <person name="Hasan N.A."/>
            <person name="Reischl U."/>
            <person name="Sanchez S."/>
        </authorList>
    </citation>
    <scope>NUCLEOTIDE SEQUENCE [LARGE SCALE GENOMIC DNA]</scope>
    <source>
        <strain evidence="5 6">15518</strain>
    </source>
</reference>
<dbReference type="SUPFAM" id="SSF53474">
    <property type="entry name" value="alpha/beta-Hydrolases"/>
    <property type="match status" value="1"/>
</dbReference>
<keyword evidence="6" id="KW-1185">Reference proteome</keyword>
<dbReference type="InterPro" id="IPR050300">
    <property type="entry name" value="GDXG_lipolytic_enzyme"/>
</dbReference>
<dbReference type="PANTHER" id="PTHR48081:SF30">
    <property type="entry name" value="ACETYL-HYDROLASE LIPR-RELATED"/>
    <property type="match status" value="1"/>
</dbReference>
<evidence type="ECO:0000313" key="6">
    <source>
        <dbReference type="Proteomes" id="UP000179441"/>
    </source>
</evidence>
<evidence type="ECO:0000256" key="1">
    <source>
        <dbReference type="ARBA" id="ARBA00010515"/>
    </source>
</evidence>
<dbReference type="EMBL" id="MLIS01000001">
    <property type="protein sequence ID" value="OHU80552.1"/>
    <property type="molecule type" value="Genomic_DNA"/>
</dbReference>
<comment type="similarity">
    <text evidence="1">Belongs to the 'GDXG' lipolytic enzyme family.</text>
</comment>
<evidence type="ECO:0000259" key="4">
    <source>
        <dbReference type="Pfam" id="PF07859"/>
    </source>
</evidence>
<feature type="domain" description="Alpha/beta hydrolase fold-3" evidence="4">
    <location>
        <begin position="109"/>
        <end position="310"/>
    </location>
</feature>
<dbReference type="Gene3D" id="3.40.50.1820">
    <property type="entry name" value="alpha/beta hydrolase"/>
    <property type="match status" value="1"/>
</dbReference>
<name>A0A1S1MB22_MYCCH</name>
<proteinExistence type="inferred from homology"/>
<dbReference type="InterPro" id="IPR029058">
    <property type="entry name" value="AB_hydrolase_fold"/>
</dbReference>
<dbReference type="InterPro" id="IPR013094">
    <property type="entry name" value="AB_hydrolase_3"/>
</dbReference>
<protein>
    <submittedName>
        <fullName evidence="5">Esterase</fullName>
    </submittedName>
</protein>
<evidence type="ECO:0000313" key="5">
    <source>
        <dbReference type="EMBL" id="OHU80552.1"/>
    </source>
</evidence>
<gene>
    <name evidence="5" type="ORF">BKG84_07015</name>
</gene>
<sequence>MTIPNRIPHSYPTVDAEMPRRASVRMRIAHRVFHATVRKFFLLAPWIADHRLLTRNQMFAITAIFDPMSAVLRPHRGTRTAPVTFPAFRAEWVWDNTIESPDHVRDAAILYFHGGGFVSCGLNTHRRLVARIARDTGLPVLNVDYRQLPKAHVVDSLSDCLEAYEYLLDNGFPAERIVLAGDSAGGGLTFSVALAARERGLPMPAGIVSIAPWGDFDSTARLAHPNDRTDAALPARAYQLAVKLGIEVDGRLDPAWSPVNHHFAGLPPTLIQVSSTEVLRSDAERLAQRCAEAGVPVTLQIWEKAIHVFQVGADVLPDARDAVNRIALFIGDRLAASANLRTERTSA</sequence>
<dbReference type="InterPro" id="IPR033140">
    <property type="entry name" value="Lipase_GDXG_put_SER_AS"/>
</dbReference>
<dbReference type="RefSeq" id="WP_070952332.1">
    <property type="nucleotide sequence ID" value="NZ_CP050145.1"/>
</dbReference>
<evidence type="ECO:0000256" key="3">
    <source>
        <dbReference type="PROSITE-ProRule" id="PRU10038"/>
    </source>
</evidence>
<keyword evidence="2" id="KW-0378">Hydrolase</keyword>
<dbReference type="PANTHER" id="PTHR48081">
    <property type="entry name" value="AB HYDROLASE SUPERFAMILY PROTEIN C4A8.06C"/>
    <property type="match status" value="1"/>
</dbReference>
<feature type="active site" evidence="3">
    <location>
        <position position="183"/>
    </location>
</feature>
<dbReference type="AlphaFoldDB" id="A0A1S1MB22"/>
<evidence type="ECO:0000256" key="2">
    <source>
        <dbReference type="ARBA" id="ARBA00022801"/>
    </source>
</evidence>
<dbReference type="Pfam" id="PF07859">
    <property type="entry name" value="Abhydrolase_3"/>
    <property type="match status" value="1"/>
</dbReference>